<name>A0A1U7N617_9CYAN</name>
<feature type="transmembrane region" description="Helical" evidence="2">
    <location>
        <begin position="755"/>
        <end position="776"/>
    </location>
</feature>
<accession>A0A1U7N617</accession>
<comment type="caution">
    <text evidence="4">The sequence shown here is derived from an EMBL/GenBank/DDBJ whole genome shotgun (WGS) entry which is preliminary data.</text>
</comment>
<dbReference type="EMBL" id="MKZS01000001">
    <property type="protein sequence ID" value="OLT61399.1"/>
    <property type="molecule type" value="Genomic_DNA"/>
</dbReference>
<evidence type="ECO:0000256" key="1">
    <source>
        <dbReference type="SAM" id="MobiDB-lite"/>
    </source>
</evidence>
<reference evidence="4 5" key="1">
    <citation type="submission" date="2016-10" db="EMBL/GenBank/DDBJ databases">
        <title>Comparative genomics uncovers the prolific and rare metabolic potential of the cyanobacterial genus Moorea.</title>
        <authorList>
            <person name="Leao T."/>
            <person name="Castelao G."/>
            <person name="Korobeynikov A."/>
            <person name="Monroe E.A."/>
            <person name="Podell S."/>
            <person name="Glukhov E."/>
            <person name="Allen E."/>
            <person name="Gerwick W.H."/>
            <person name="Gerwick L."/>
        </authorList>
    </citation>
    <scope>NUCLEOTIDE SEQUENCE [LARGE SCALE GENOMIC DNA]</scope>
    <source>
        <strain evidence="4 5">PNG5-198</strain>
    </source>
</reference>
<dbReference type="Pfam" id="PF05226">
    <property type="entry name" value="CHASE2"/>
    <property type="match status" value="1"/>
</dbReference>
<keyword evidence="2" id="KW-0472">Membrane</keyword>
<proteinExistence type="predicted"/>
<evidence type="ECO:0000313" key="4">
    <source>
        <dbReference type="EMBL" id="OLT61399.1"/>
    </source>
</evidence>
<feature type="transmembrane region" description="Helical" evidence="2">
    <location>
        <begin position="731"/>
        <end position="748"/>
    </location>
</feature>
<dbReference type="RefSeq" id="WP_075902487.1">
    <property type="nucleotide sequence ID" value="NZ_MKZS01000001.1"/>
</dbReference>
<feature type="domain" description="CHASE2" evidence="3">
    <location>
        <begin position="436"/>
        <end position="744"/>
    </location>
</feature>
<gene>
    <name evidence="4" type="ORF">BJP37_22710</name>
</gene>
<keyword evidence="5" id="KW-1185">Reference proteome</keyword>
<dbReference type="SMART" id="SM01080">
    <property type="entry name" value="CHASE2"/>
    <property type="match status" value="1"/>
</dbReference>
<protein>
    <submittedName>
        <fullName evidence="4">Adenylate cyclase</fullName>
    </submittedName>
</protein>
<dbReference type="AlphaFoldDB" id="A0A1U7N617"/>
<dbReference type="InterPro" id="IPR024983">
    <property type="entry name" value="CHAT_dom"/>
</dbReference>
<sequence>MGKLVVLSLDGDFQQQWFRVTLTISEEGSRPINEVQTLILETTGSLPAASELINDSNEHWKKYRNLALLLRIKPADSDWIIQQRQACQESGEKLGERLQAWLNSQEFRPINEKLLEQLDPEEAIRVVISTENTQLQKLPWHLWNFFKVYSKAEVALSGRKFKGLDQRPAAKSKVKILAILCHRAGINFDKNPQLLEKLHKNSETVFLVNPKHHEINYKLSQQPWDIIFFAGHSETEGETGQIYINPTDSLKINQLRYKFKTAVTQGLKLVILNFCDGLGLARQLHDWQIPQIIVMRDFVPDQVAQNFLQDFLNGFAEGKSLYLAAREAREQLQGLENDYPCASWLPVIYQNRGQEPPAWEDLYQEPEIPSEIPSETPSEIPSETPSETPSEIPSETPSVSRERPSVQTVLLSSLVVLLSSIVVTSLVMVVRSLGLFQPWELQGFDQLMRLRPNEGLDPRLLLVTITEEDVQSQPKEERGAASLSDRSLAKLLAKLEQYQPRAIGLDIYRENPVGGEYQDLATRMKTSDHLYAICKYGNPGVSPPPEVPKVRQGFNNVVLDPDDRIIRRHLLAVGSTSPCQSKYSFNFQLATHYLAAEGIKLEIIEKDLKLGTIVFKTLEKDSGGYHHLEDSRGHQLLLNYRASGHIAETVSLGELLRDDFNGDLVKNRIVIIGTIAPSFKDHMWRTPYSGGQGSVETMTGIEIQAQMISHILSAVLDNRPLIWWWSEPGEALWIWCWAVVGGMVAGNFHLLRSVLLGTGTAVVILYGSCWVLLIVTGGWVPLIPATIALVTTSASVVVYSGLQK</sequence>
<keyword evidence="2" id="KW-1133">Transmembrane helix</keyword>
<feature type="transmembrane region" description="Helical" evidence="2">
    <location>
        <begin position="782"/>
        <end position="802"/>
    </location>
</feature>
<dbReference type="Proteomes" id="UP000186657">
    <property type="component" value="Unassembled WGS sequence"/>
</dbReference>
<keyword evidence="2" id="KW-0812">Transmembrane</keyword>
<evidence type="ECO:0000259" key="3">
    <source>
        <dbReference type="SMART" id="SM01080"/>
    </source>
</evidence>
<evidence type="ECO:0000313" key="5">
    <source>
        <dbReference type="Proteomes" id="UP000186657"/>
    </source>
</evidence>
<feature type="compositionally biased region" description="Low complexity" evidence="1">
    <location>
        <begin position="369"/>
        <end position="398"/>
    </location>
</feature>
<dbReference type="InterPro" id="IPR007890">
    <property type="entry name" value="CHASE2"/>
</dbReference>
<dbReference type="Pfam" id="PF12770">
    <property type="entry name" value="CHAT"/>
    <property type="match status" value="1"/>
</dbReference>
<evidence type="ECO:0000256" key="2">
    <source>
        <dbReference type="SAM" id="Phobius"/>
    </source>
</evidence>
<feature type="region of interest" description="Disordered" evidence="1">
    <location>
        <begin position="369"/>
        <end position="403"/>
    </location>
</feature>
<organism evidence="4 5">
    <name type="scientific">Moorena bouillonii PNG</name>
    <dbReference type="NCBI Taxonomy" id="568701"/>
    <lineage>
        <taxon>Bacteria</taxon>
        <taxon>Bacillati</taxon>
        <taxon>Cyanobacteriota</taxon>
        <taxon>Cyanophyceae</taxon>
        <taxon>Coleofasciculales</taxon>
        <taxon>Coleofasciculaceae</taxon>
        <taxon>Moorena</taxon>
    </lineage>
</organism>